<protein>
    <submittedName>
        <fullName evidence="1">Uncharacterized protein</fullName>
    </submittedName>
</protein>
<dbReference type="AlphaFoldDB" id="M2N1F4"/>
<dbReference type="HOGENOM" id="CLU_1981246_0_0_1"/>
<evidence type="ECO:0000313" key="2">
    <source>
        <dbReference type="Proteomes" id="UP000011761"/>
    </source>
</evidence>
<dbReference type="eggNOG" id="ENOG502RCHX">
    <property type="taxonomic scope" value="Eukaryota"/>
</dbReference>
<gene>
    <name evidence="1" type="ORF">BAUCODRAFT_290407</name>
</gene>
<name>M2N1F4_BAUPA</name>
<dbReference type="GeneID" id="19110843"/>
<organism evidence="1 2">
    <name type="scientific">Baudoinia panamericana (strain UAMH 10762)</name>
    <name type="common">Angels' share fungus</name>
    <name type="synonym">Baudoinia compniacensis (strain UAMH 10762)</name>
    <dbReference type="NCBI Taxonomy" id="717646"/>
    <lineage>
        <taxon>Eukaryota</taxon>
        <taxon>Fungi</taxon>
        <taxon>Dikarya</taxon>
        <taxon>Ascomycota</taxon>
        <taxon>Pezizomycotina</taxon>
        <taxon>Dothideomycetes</taxon>
        <taxon>Dothideomycetidae</taxon>
        <taxon>Mycosphaerellales</taxon>
        <taxon>Teratosphaeriaceae</taxon>
        <taxon>Baudoinia</taxon>
    </lineage>
</organism>
<dbReference type="OrthoDB" id="3471445at2759"/>
<evidence type="ECO:0000313" key="1">
    <source>
        <dbReference type="EMBL" id="EMC92465.1"/>
    </source>
</evidence>
<proteinExistence type="predicted"/>
<dbReference type="RefSeq" id="XP_007680789.1">
    <property type="nucleotide sequence ID" value="XM_007682599.1"/>
</dbReference>
<reference evidence="1 2" key="1">
    <citation type="journal article" date="2012" name="PLoS Pathog.">
        <title>Diverse lifestyles and strategies of plant pathogenesis encoded in the genomes of eighteen Dothideomycetes fungi.</title>
        <authorList>
            <person name="Ohm R.A."/>
            <person name="Feau N."/>
            <person name="Henrissat B."/>
            <person name="Schoch C.L."/>
            <person name="Horwitz B.A."/>
            <person name="Barry K.W."/>
            <person name="Condon B.J."/>
            <person name="Copeland A.C."/>
            <person name="Dhillon B."/>
            <person name="Glaser F."/>
            <person name="Hesse C.N."/>
            <person name="Kosti I."/>
            <person name="LaButti K."/>
            <person name="Lindquist E.A."/>
            <person name="Lucas S."/>
            <person name="Salamov A.A."/>
            <person name="Bradshaw R.E."/>
            <person name="Ciuffetti L."/>
            <person name="Hamelin R.C."/>
            <person name="Kema G.H.J."/>
            <person name="Lawrence C."/>
            <person name="Scott J.A."/>
            <person name="Spatafora J.W."/>
            <person name="Turgeon B.G."/>
            <person name="de Wit P.J.G.M."/>
            <person name="Zhong S."/>
            <person name="Goodwin S.B."/>
            <person name="Grigoriev I.V."/>
        </authorList>
    </citation>
    <scope>NUCLEOTIDE SEQUENCE [LARGE SCALE GENOMIC DNA]</scope>
    <source>
        <strain evidence="1 2">UAMH 10762</strain>
    </source>
</reference>
<dbReference type="EMBL" id="KB445562">
    <property type="protein sequence ID" value="EMC92465.1"/>
    <property type="molecule type" value="Genomic_DNA"/>
</dbReference>
<dbReference type="Proteomes" id="UP000011761">
    <property type="component" value="Unassembled WGS sequence"/>
</dbReference>
<accession>M2N1F4</accession>
<sequence length="126" mass="13801">MKSVSNLRGKALMADSSTSGYAEILRKILSLYSLTLGRVHTFQLVGSTNNRYQYLCAGQLPNGTAVYATILTYPFTANGEAPSPSFKILAMVSDFVDPYASSAFTVSEPIWRARRPAQYISCFLSV</sequence>
<dbReference type="KEGG" id="bcom:BAUCODRAFT_290407"/>
<keyword evidence="2" id="KW-1185">Reference proteome</keyword>